<name>A0A1H0M5P8_9PSEU</name>
<keyword evidence="1" id="KW-0812">Transmembrane</keyword>
<gene>
    <name evidence="2" type="ORF">SAMN05192558_104426</name>
</gene>
<feature type="transmembrane region" description="Helical" evidence="1">
    <location>
        <begin position="151"/>
        <end position="169"/>
    </location>
</feature>
<dbReference type="RefSeq" id="WP_091374043.1">
    <property type="nucleotide sequence ID" value="NZ_FNDV01000005.1"/>
</dbReference>
<evidence type="ECO:0000313" key="2">
    <source>
        <dbReference type="EMBL" id="SDO75788.1"/>
    </source>
</evidence>
<dbReference type="STRING" id="504798.SAMN05421871_10534"/>
<keyword evidence="1" id="KW-0472">Membrane</keyword>
<keyword evidence="3" id="KW-1185">Reference proteome</keyword>
<feature type="transmembrane region" description="Helical" evidence="1">
    <location>
        <begin position="97"/>
        <end position="115"/>
    </location>
</feature>
<dbReference type="Pfam" id="PF08592">
    <property type="entry name" value="Anthrone_oxy"/>
    <property type="match status" value="1"/>
</dbReference>
<proteinExistence type="predicted"/>
<evidence type="ECO:0000313" key="3">
    <source>
        <dbReference type="Proteomes" id="UP000199651"/>
    </source>
</evidence>
<dbReference type="EMBL" id="FNJB01000004">
    <property type="protein sequence ID" value="SDO75788.1"/>
    <property type="molecule type" value="Genomic_DNA"/>
</dbReference>
<evidence type="ECO:0000256" key="1">
    <source>
        <dbReference type="SAM" id="Phobius"/>
    </source>
</evidence>
<sequence length="180" mass="19169">MTQTRDQPSTKRRLAGPVLWLATMTVGLIAGVFYAFAISVMPALAKTDDRTFVDTMQNINRAIENGAFGSAFLGSFVFTGAAAIMEHRLGRRAAARWVLASFLLYVVAVAITMGVNVPLNQDLEAAGAPASIPDLAAVRAAFEGPWNSAHLVRTVACVLALGCLGRALWLHGRAERADGQ</sequence>
<reference evidence="3" key="1">
    <citation type="submission" date="2016-10" db="EMBL/GenBank/DDBJ databases">
        <authorList>
            <person name="Varghese N."/>
            <person name="Submissions S."/>
        </authorList>
    </citation>
    <scope>NUCLEOTIDE SEQUENCE [LARGE SCALE GENOMIC DNA]</scope>
    <source>
        <strain evidence="3">IBRC-M 10655</strain>
    </source>
</reference>
<feature type="transmembrane region" description="Helical" evidence="1">
    <location>
        <begin position="65"/>
        <end position="85"/>
    </location>
</feature>
<dbReference type="InterPro" id="IPR013901">
    <property type="entry name" value="Anthrone_oxy"/>
</dbReference>
<organism evidence="2 3">
    <name type="scientific">Actinokineospora alba</name>
    <dbReference type="NCBI Taxonomy" id="504798"/>
    <lineage>
        <taxon>Bacteria</taxon>
        <taxon>Bacillati</taxon>
        <taxon>Actinomycetota</taxon>
        <taxon>Actinomycetes</taxon>
        <taxon>Pseudonocardiales</taxon>
        <taxon>Pseudonocardiaceae</taxon>
        <taxon>Actinokineospora</taxon>
    </lineage>
</organism>
<accession>A0A1H0M5P8</accession>
<dbReference type="OrthoDB" id="428263at2"/>
<protein>
    <submittedName>
        <fullName evidence="2">Uncharacterized membrane protein</fullName>
    </submittedName>
</protein>
<keyword evidence="1" id="KW-1133">Transmembrane helix</keyword>
<dbReference type="Proteomes" id="UP000199651">
    <property type="component" value="Unassembled WGS sequence"/>
</dbReference>
<dbReference type="AlphaFoldDB" id="A0A1H0M5P8"/>
<feature type="transmembrane region" description="Helical" evidence="1">
    <location>
        <begin position="20"/>
        <end position="45"/>
    </location>
</feature>